<dbReference type="AlphaFoldDB" id="A0A268F4S5"/>
<dbReference type="Pfam" id="PF08245">
    <property type="entry name" value="Mur_ligase_M"/>
    <property type="match status" value="1"/>
</dbReference>
<dbReference type="GO" id="GO:0009252">
    <property type="term" value="P:peptidoglycan biosynthetic process"/>
    <property type="evidence" value="ECO:0007669"/>
    <property type="project" value="UniProtKB-UniRule"/>
</dbReference>
<dbReference type="Pfam" id="PF02875">
    <property type="entry name" value="Mur_ligase_C"/>
    <property type="match status" value="1"/>
</dbReference>
<feature type="binding site" evidence="19">
    <location>
        <position position="30"/>
    </location>
    <ligand>
        <name>UDP-N-acetyl-alpha-D-muramoyl-L-alanyl-D-glutamate</name>
        <dbReference type="ChEBI" id="CHEBI:83900"/>
    </ligand>
</feature>
<dbReference type="PANTHER" id="PTHR23135:SF4">
    <property type="entry name" value="UDP-N-ACETYLMURAMOYL-L-ALANYL-D-GLUTAMATE--2,6-DIAMINOPIMELATE LIGASE MURE HOMOLOG, CHLOROPLASTIC"/>
    <property type="match status" value="1"/>
</dbReference>
<keyword evidence="6 19" id="KW-0547">Nucleotide-binding</keyword>
<evidence type="ECO:0000256" key="6">
    <source>
        <dbReference type="ARBA" id="ARBA00022741"/>
    </source>
</evidence>
<proteinExistence type="inferred from homology"/>
<name>A0A268F4S5_9BACL</name>
<dbReference type="GO" id="GO:0008765">
    <property type="term" value="F:UDP-N-acetylmuramoylalanyl-D-glutamate-2,6-diaminopimelate ligase activity"/>
    <property type="evidence" value="ECO:0007669"/>
    <property type="project" value="UniProtKB-UniRule"/>
</dbReference>
<dbReference type="EMBL" id="WOAA01000001">
    <property type="protein sequence ID" value="MUG64652.1"/>
    <property type="molecule type" value="Genomic_DNA"/>
</dbReference>
<evidence type="ECO:0000256" key="17">
    <source>
        <dbReference type="ARBA" id="ARBA00076158"/>
    </source>
</evidence>
<evidence type="ECO:0000256" key="5">
    <source>
        <dbReference type="ARBA" id="ARBA00022618"/>
    </source>
</evidence>
<dbReference type="NCBIfam" id="NF001126">
    <property type="entry name" value="PRK00139.1-4"/>
    <property type="match status" value="1"/>
</dbReference>
<protein>
    <recommendedName>
        <fullName evidence="15 19">UDP-N-acetylmuramoyl-L-alanyl-D-glutamate--2,6-diaminopimelate ligase</fullName>
        <ecNumber evidence="14 19">6.3.2.13</ecNumber>
    </recommendedName>
    <alternativeName>
        <fullName evidence="16 19">Meso-A2pm-adding enzyme</fullName>
    </alternativeName>
    <alternativeName>
        <fullName evidence="17 19">Meso-diaminopimelate-adding enzyme</fullName>
    </alternativeName>
    <alternativeName>
        <fullName evidence="18 19">UDP-MurNAc-L-Ala-D-Glu:meso-diaminopimelate ligase</fullName>
    </alternativeName>
    <alternativeName>
        <fullName evidence="19">UDP-MurNAc-tripeptide synthetase</fullName>
    </alternativeName>
    <alternativeName>
        <fullName evidence="19">UDP-N-acetylmuramyl-tripeptide synthetase</fullName>
    </alternativeName>
</protein>
<evidence type="ECO:0000256" key="7">
    <source>
        <dbReference type="ARBA" id="ARBA00022840"/>
    </source>
</evidence>
<evidence type="ECO:0000313" key="24">
    <source>
        <dbReference type="EMBL" id="MUG64652.1"/>
    </source>
</evidence>
<feature type="modified residue" description="N6-carboxylysine" evidence="19">
    <location>
        <position position="217"/>
    </location>
</feature>
<keyword evidence="27" id="KW-1185">Reference proteome</keyword>
<dbReference type="GO" id="GO:0004326">
    <property type="term" value="F:tetrahydrofolylpolyglutamate synthase activity"/>
    <property type="evidence" value="ECO:0007669"/>
    <property type="project" value="InterPro"/>
</dbReference>
<dbReference type="InterPro" id="IPR005761">
    <property type="entry name" value="UDP-N-AcMur-Glu-dNH2Pim_ligase"/>
</dbReference>
<feature type="binding site" evidence="19">
    <location>
        <position position="385"/>
    </location>
    <ligand>
        <name>meso-2,6-diaminopimelate</name>
        <dbReference type="ChEBI" id="CHEBI:57791"/>
    </ligand>
</feature>
<dbReference type="Proteomes" id="UP000215596">
    <property type="component" value="Unassembled WGS sequence"/>
</dbReference>
<evidence type="ECO:0000259" key="22">
    <source>
        <dbReference type="Pfam" id="PF02875"/>
    </source>
</evidence>
<keyword evidence="10 19" id="KW-0131">Cell cycle</keyword>
<evidence type="ECO:0000313" key="25">
    <source>
        <dbReference type="EMBL" id="PAD80372.1"/>
    </source>
</evidence>
<accession>A0A268F4S5</accession>
<evidence type="ECO:0000256" key="8">
    <source>
        <dbReference type="ARBA" id="ARBA00022960"/>
    </source>
</evidence>
<dbReference type="Gene3D" id="3.40.1390.10">
    <property type="entry name" value="MurE/MurF, N-terminal domain"/>
    <property type="match status" value="1"/>
</dbReference>
<evidence type="ECO:0000256" key="3">
    <source>
        <dbReference type="ARBA" id="ARBA00022490"/>
    </source>
</evidence>
<evidence type="ECO:0000256" key="15">
    <source>
        <dbReference type="ARBA" id="ARBA00072883"/>
    </source>
</evidence>
<comment type="function">
    <text evidence="13 19">Catalyzes the addition of meso-diaminopimelic acid to the nucleotide precursor UDP-N-acetylmuramoyl-L-alanyl-D-glutamate (UMAG) in the biosynthesis of bacterial cell-wall peptidoglycan.</text>
</comment>
<comment type="caution">
    <text evidence="19">Lacks conserved residue(s) required for the propagation of feature annotation.</text>
</comment>
<feature type="binding site" evidence="19">
    <location>
        <position position="183"/>
    </location>
    <ligand>
        <name>UDP-N-acetyl-alpha-D-muramoyl-L-alanyl-D-glutamate</name>
        <dbReference type="ChEBI" id="CHEBI:83900"/>
    </ligand>
</feature>
<dbReference type="RefSeq" id="WP_095263165.1">
    <property type="nucleotide sequence ID" value="NZ_NPBY01000003.1"/>
</dbReference>
<evidence type="ECO:0000256" key="4">
    <source>
        <dbReference type="ARBA" id="ARBA00022598"/>
    </source>
</evidence>
<dbReference type="FunFam" id="3.90.190.20:FF:000006">
    <property type="entry name" value="UDP-N-acetylmuramoyl-L-alanyl-D-glutamate--2,6-diaminopimelate ligase"/>
    <property type="match status" value="1"/>
</dbReference>
<keyword evidence="7 19" id="KW-0067">ATP-binding</keyword>
<feature type="domain" description="Mur ligase N-terminal catalytic" evidence="21">
    <location>
        <begin position="23"/>
        <end position="78"/>
    </location>
</feature>
<dbReference type="InterPro" id="IPR036565">
    <property type="entry name" value="Mur-like_cat_sf"/>
</dbReference>
<dbReference type="InterPro" id="IPR036615">
    <property type="entry name" value="Mur_ligase_C_dom_sf"/>
</dbReference>
<dbReference type="SUPFAM" id="SSF63418">
    <property type="entry name" value="MurE/MurF N-terminal domain"/>
    <property type="match status" value="1"/>
</dbReference>
<dbReference type="GO" id="GO:0005524">
    <property type="term" value="F:ATP binding"/>
    <property type="evidence" value="ECO:0007669"/>
    <property type="project" value="UniProtKB-UniRule"/>
</dbReference>
<reference evidence="25 26" key="1">
    <citation type="submission" date="2017-07" db="EMBL/GenBank/DDBJ databases">
        <title>Isolation and whole genome analysis of endospore-forming bacteria from heroin.</title>
        <authorList>
            <person name="Kalinowski J."/>
            <person name="Ahrens B."/>
            <person name="Al-Dilaimi A."/>
            <person name="Winkler A."/>
            <person name="Wibberg D."/>
            <person name="Schleenbecker U."/>
            <person name="Ruckert C."/>
            <person name="Wolfel R."/>
            <person name="Grass G."/>
        </authorList>
    </citation>
    <scope>NUCLEOTIDE SEQUENCE [LARGE SCALE GENOMIC DNA]</scope>
    <source>
        <strain evidence="25 26">7537-G1</strain>
    </source>
</reference>
<dbReference type="Gene3D" id="3.90.190.20">
    <property type="entry name" value="Mur ligase, C-terminal domain"/>
    <property type="match status" value="1"/>
</dbReference>
<evidence type="ECO:0000256" key="13">
    <source>
        <dbReference type="ARBA" id="ARBA00056782"/>
    </source>
</evidence>
<dbReference type="GO" id="GO:0000287">
    <property type="term" value="F:magnesium ion binding"/>
    <property type="evidence" value="ECO:0007669"/>
    <property type="project" value="UniProtKB-UniRule"/>
</dbReference>
<dbReference type="InterPro" id="IPR018109">
    <property type="entry name" value="Folylpolyglutamate_synth_CS"/>
</dbReference>
<dbReference type="EMBL" id="NPBY01000003">
    <property type="protein sequence ID" value="PAD80372.1"/>
    <property type="molecule type" value="Genomic_DNA"/>
</dbReference>
<comment type="subcellular location">
    <subcellularLocation>
        <location evidence="19 20">Cytoplasm</location>
    </subcellularLocation>
</comment>
<keyword evidence="3 19" id="KW-0963">Cytoplasm</keyword>
<keyword evidence="9 19" id="KW-0573">Peptidoglycan synthesis</keyword>
<dbReference type="InterPro" id="IPR013221">
    <property type="entry name" value="Mur_ligase_cen"/>
</dbReference>
<feature type="binding site" evidence="19">
    <location>
        <position position="468"/>
    </location>
    <ligand>
        <name>meso-2,6-diaminopimelate</name>
        <dbReference type="ChEBI" id="CHEBI:57791"/>
    </ligand>
</feature>
<dbReference type="PANTHER" id="PTHR23135">
    <property type="entry name" value="MUR LIGASE FAMILY MEMBER"/>
    <property type="match status" value="1"/>
</dbReference>
<evidence type="ECO:0000313" key="27">
    <source>
        <dbReference type="Proteomes" id="UP000435177"/>
    </source>
</evidence>
<comment type="cofactor">
    <cofactor evidence="19">
        <name>Mg(2+)</name>
        <dbReference type="ChEBI" id="CHEBI:18420"/>
    </cofactor>
</comment>
<feature type="binding site" evidence="19">
    <location>
        <position position="177"/>
    </location>
    <ligand>
        <name>UDP-N-acetyl-alpha-D-muramoyl-L-alanyl-D-glutamate</name>
        <dbReference type="ChEBI" id="CHEBI:83900"/>
    </ligand>
</feature>
<dbReference type="Proteomes" id="UP000435177">
    <property type="component" value="Unassembled WGS sequence"/>
</dbReference>
<keyword evidence="19" id="KW-0460">Magnesium</keyword>
<comment type="caution">
    <text evidence="25">The sequence shown here is derived from an EMBL/GenBank/DDBJ whole genome shotgun (WGS) entry which is preliminary data.</text>
</comment>
<evidence type="ECO:0000256" key="12">
    <source>
        <dbReference type="ARBA" id="ARBA00050251"/>
    </source>
</evidence>
<evidence type="ECO:0000313" key="26">
    <source>
        <dbReference type="Proteomes" id="UP000215596"/>
    </source>
</evidence>
<evidence type="ECO:0000256" key="16">
    <source>
        <dbReference type="ARBA" id="ARBA00075482"/>
    </source>
</evidence>
<dbReference type="EC" id="6.3.2.13" evidence="14 19"/>
<comment type="PTM">
    <text evidence="19">Carboxylation is probably crucial for Mg(2+) binding and, consequently, for the gamma-phosphate positioning of ATP.</text>
</comment>
<dbReference type="GO" id="GO:0071555">
    <property type="term" value="P:cell wall organization"/>
    <property type="evidence" value="ECO:0007669"/>
    <property type="project" value="UniProtKB-KW"/>
</dbReference>
<keyword evidence="5 19" id="KW-0132">Cell division</keyword>
<dbReference type="NCBIfam" id="TIGR01085">
    <property type="entry name" value="murE"/>
    <property type="match status" value="1"/>
</dbReference>
<comment type="pathway">
    <text evidence="1 19 20">Cell wall biogenesis; peptidoglycan biosynthesis.</text>
</comment>
<evidence type="ECO:0000256" key="1">
    <source>
        <dbReference type="ARBA" id="ARBA00004752"/>
    </source>
</evidence>
<keyword evidence="11 19" id="KW-0961">Cell wall biogenesis/degradation</keyword>
<keyword evidence="8 19" id="KW-0133">Cell shape</keyword>
<evidence type="ECO:0000256" key="9">
    <source>
        <dbReference type="ARBA" id="ARBA00022984"/>
    </source>
</evidence>
<dbReference type="SUPFAM" id="SSF53623">
    <property type="entry name" value="MurD-like peptide ligases, catalytic domain"/>
    <property type="match status" value="1"/>
</dbReference>
<dbReference type="PROSITE" id="PS01011">
    <property type="entry name" value="FOLYLPOLYGLU_SYNT_1"/>
    <property type="match status" value="1"/>
</dbReference>
<dbReference type="GO" id="GO:0051301">
    <property type="term" value="P:cell division"/>
    <property type="evidence" value="ECO:0007669"/>
    <property type="project" value="UniProtKB-KW"/>
</dbReference>
<keyword evidence="4 19" id="KW-0436">Ligase</keyword>
<dbReference type="InterPro" id="IPR035911">
    <property type="entry name" value="MurE/MurF_N"/>
</dbReference>
<feature type="domain" description="Mur ligase central" evidence="23">
    <location>
        <begin position="106"/>
        <end position="314"/>
    </location>
</feature>
<dbReference type="HAMAP" id="MF_00208">
    <property type="entry name" value="MurE"/>
    <property type="match status" value="1"/>
</dbReference>
<feature type="binding site" evidence="19">
    <location>
        <begin position="409"/>
        <end position="412"/>
    </location>
    <ligand>
        <name>meso-2,6-diaminopimelate</name>
        <dbReference type="ChEBI" id="CHEBI:57791"/>
    </ligand>
</feature>
<dbReference type="InterPro" id="IPR000713">
    <property type="entry name" value="Mur_ligase_N"/>
</dbReference>
<organism evidence="25 26">
    <name type="scientific">Paenibacillus campinasensis</name>
    <dbReference type="NCBI Taxonomy" id="66347"/>
    <lineage>
        <taxon>Bacteria</taxon>
        <taxon>Bacillati</taxon>
        <taxon>Bacillota</taxon>
        <taxon>Bacilli</taxon>
        <taxon>Bacillales</taxon>
        <taxon>Paenibacillaceae</taxon>
        <taxon>Paenibacillus</taxon>
    </lineage>
</organism>
<feature type="binding site" evidence="19">
    <location>
        <position position="185"/>
    </location>
    <ligand>
        <name>UDP-N-acetyl-alpha-D-muramoyl-L-alanyl-D-glutamate</name>
        <dbReference type="ChEBI" id="CHEBI:83900"/>
    </ligand>
</feature>
<dbReference type="InterPro" id="IPR004101">
    <property type="entry name" value="Mur_ligase_C"/>
</dbReference>
<evidence type="ECO:0000256" key="11">
    <source>
        <dbReference type="ARBA" id="ARBA00023316"/>
    </source>
</evidence>
<evidence type="ECO:0000256" key="10">
    <source>
        <dbReference type="ARBA" id="ARBA00023306"/>
    </source>
</evidence>
<dbReference type="GO" id="GO:0005737">
    <property type="term" value="C:cytoplasm"/>
    <property type="evidence" value="ECO:0007669"/>
    <property type="project" value="UniProtKB-SubCell"/>
</dbReference>
<comment type="similarity">
    <text evidence="2 19">Belongs to the MurCDEF family. MurE subfamily.</text>
</comment>
<feature type="binding site" evidence="19">
    <location>
        <begin position="150"/>
        <end position="151"/>
    </location>
    <ligand>
        <name>UDP-N-acetyl-alpha-D-muramoyl-L-alanyl-D-glutamate</name>
        <dbReference type="ChEBI" id="CHEBI:83900"/>
    </ligand>
</feature>
<feature type="binding site" evidence="19">
    <location>
        <begin position="108"/>
        <end position="114"/>
    </location>
    <ligand>
        <name>ATP</name>
        <dbReference type="ChEBI" id="CHEBI:30616"/>
    </ligand>
</feature>
<feature type="short sequence motif" description="Meso-diaminopimelate recognition motif" evidence="19">
    <location>
        <begin position="409"/>
        <end position="412"/>
    </location>
</feature>
<evidence type="ECO:0000256" key="18">
    <source>
        <dbReference type="ARBA" id="ARBA00081560"/>
    </source>
</evidence>
<reference evidence="24 27" key="2">
    <citation type="submission" date="2019-11" db="EMBL/GenBank/DDBJ databases">
        <title>Draft genome sequences of five Paenibacillus species of dairy origin.</title>
        <authorList>
            <person name="Olajide A.M."/>
            <person name="Chen S."/>
            <person name="Lapointe G."/>
        </authorList>
    </citation>
    <scope>NUCLEOTIDE SEQUENCE [LARGE SCALE GENOMIC DNA]</scope>
    <source>
        <strain evidence="24 27">3CS1</strain>
    </source>
</reference>
<evidence type="ECO:0000256" key="20">
    <source>
        <dbReference type="RuleBase" id="RU004135"/>
    </source>
</evidence>
<dbReference type="SUPFAM" id="SSF53244">
    <property type="entry name" value="MurD-like peptide ligases, peptide-binding domain"/>
    <property type="match status" value="1"/>
</dbReference>
<dbReference type="Pfam" id="PF01225">
    <property type="entry name" value="Mur_ligase"/>
    <property type="match status" value="1"/>
</dbReference>
<feature type="binding site" evidence="19">
    <location>
        <position position="464"/>
    </location>
    <ligand>
        <name>meso-2,6-diaminopimelate</name>
        <dbReference type="ChEBI" id="CHEBI:57791"/>
    </ligand>
</feature>
<dbReference type="GO" id="GO:0008360">
    <property type="term" value="P:regulation of cell shape"/>
    <property type="evidence" value="ECO:0007669"/>
    <property type="project" value="UniProtKB-KW"/>
</dbReference>
<comment type="catalytic activity">
    <reaction evidence="12 19">
        <text>UDP-N-acetyl-alpha-D-muramoyl-L-alanyl-D-glutamate + meso-2,6-diaminopimelate + ATP = UDP-N-acetyl-alpha-D-muramoyl-L-alanyl-gamma-D-glutamyl-meso-2,6-diaminopimelate + ADP + phosphate + H(+)</text>
        <dbReference type="Rhea" id="RHEA:23676"/>
        <dbReference type="ChEBI" id="CHEBI:15378"/>
        <dbReference type="ChEBI" id="CHEBI:30616"/>
        <dbReference type="ChEBI" id="CHEBI:43474"/>
        <dbReference type="ChEBI" id="CHEBI:57791"/>
        <dbReference type="ChEBI" id="CHEBI:83900"/>
        <dbReference type="ChEBI" id="CHEBI:83905"/>
        <dbReference type="ChEBI" id="CHEBI:456216"/>
        <dbReference type="EC" id="6.3.2.13"/>
    </reaction>
</comment>
<dbReference type="UniPathway" id="UPA00219"/>
<gene>
    <name evidence="19" type="primary">murE</name>
    <name evidence="25" type="ORF">CHH67_01305</name>
    <name evidence="24" type="ORF">GNP94_01355</name>
</gene>
<dbReference type="NCBIfam" id="NF001124">
    <property type="entry name" value="PRK00139.1-2"/>
    <property type="match status" value="1"/>
</dbReference>
<evidence type="ECO:0000256" key="19">
    <source>
        <dbReference type="HAMAP-Rule" id="MF_00208"/>
    </source>
</evidence>
<evidence type="ECO:0000256" key="2">
    <source>
        <dbReference type="ARBA" id="ARBA00005898"/>
    </source>
</evidence>
<evidence type="ECO:0000259" key="21">
    <source>
        <dbReference type="Pfam" id="PF01225"/>
    </source>
</evidence>
<dbReference type="Gene3D" id="3.40.1190.10">
    <property type="entry name" value="Mur-like, catalytic domain"/>
    <property type="match status" value="1"/>
</dbReference>
<dbReference type="OrthoDB" id="9800958at2"/>
<feature type="domain" description="Mur ligase C-terminal" evidence="22">
    <location>
        <begin position="336"/>
        <end position="466"/>
    </location>
</feature>
<sequence length="495" mass="54035">MKLYELSSVLAAAVVDGDGDVEISDLQVDSRQVKAGDLFICLPGHTVDGHDYAAQAAASGASALIVQRKLDIDLPQVIVKDTRLAMAAMADKFFNQPSARMKLIGVTGTNGKTTTTYLIERILQDYGVKTGLIGTIQMRYNGQSFPMPRTTPEALDLQRYLNDMASSGTECCVMEVSSHALEQGRVKGTDFRTAIFTNLSQDHLDYHHTMEDYRAAKGLFFARLGNAFAKDENKRKYAVLNADDEASAYFAKLTAAEVITYGVQEDADIRASRIVITAQGTSFHVDTFRGSADISIRMVGKFNVYNAMAAIAAALLEGIPLEDIKNSLEAVPGVDGRVEVVDEGQPYAVIVDYAHTPDGLENVLRTVNEFAEGRILTVFGCGGDRDRTKRPIMGKIASKYSDLVFVTSDNPRTEDPERILKDIEAGLIEEGVSKASYELIVDRREAIEKAIEMASPGDVVLIAGKGHETYQLIAGEVLDFDDRIVAKDAIRGRLK</sequence>
<evidence type="ECO:0000256" key="14">
    <source>
        <dbReference type="ARBA" id="ARBA00066633"/>
    </source>
</evidence>
<evidence type="ECO:0000259" key="23">
    <source>
        <dbReference type="Pfam" id="PF08245"/>
    </source>
</evidence>